<dbReference type="Pfam" id="PF03975">
    <property type="entry name" value="CheD"/>
    <property type="match status" value="1"/>
</dbReference>
<dbReference type="Gene3D" id="3.40.1550.10">
    <property type="entry name" value="CheC-like"/>
    <property type="match status" value="3"/>
</dbReference>
<comment type="catalytic activity">
    <reaction evidence="3">
        <text>L-glutaminyl-[protein] + H2O = L-glutamyl-[protein] + NH4(+)</text>
        <dbReference type="Rhea" id="RHEA:16441"/>
        <dbReference type="Rhea" id="RHEA-COMP:10207"/>
        <dbReference type="Rhea" id="RHEA-COMP:10208"/>
        <dbReference type="ChEBI" id="CHEBI:15377"/>
        <dbReference type="ChEBI" id="CHEBI:28938"/>
        <dbReference type="ChEBI" id="CHEBI:29973"/>
        <dbReference type="ChEBI" id="CHEBI:30011"/>
        <dbReference type="EC" id="3.5.1.44"/>
    </reaction>
</comment>
<dbReference type="Gene3D" id="3.30.1330.200">
    <property type="match status" value="1"/>
</dbReference>
<comment type="caution">
    <text evidence="6">The sequence shown here is derived from an EMBL/GenBank/DDBJ whole genome shotgun (WGS) entry which is preliminary data.</text>
</comment>
<dbReference type="EMBL" id="JBHSKX010000001">
    <property type="protein sequence ID" value="MFC5366685.1"/>
    <property type="molecule type" value="Genomic_DNA"/>
</dbReference>
<dbReference type="GO" id="GO:0006935">
    <property type="term" value="P:chemotaxis"/>
    <property type="evidence" value="ECO:0007669"/>
    <property type="project" value="UniProtKB-UniRule"/>
</dbReference>
<feature type="compositionally biased region" description="Basic and acidic residues" evidence="4">
    <location>
        <begin position="101"/>
        <end position="110"/>
    </location>
</feature>
<evidence type="ECO:0000259" key="5">
    <source>
        <dbReference type="Pfam" id="PF04509"/>
    </source>
</evidence>
<dbReference type="InterPro" id="IPR028976">
    <property type="entry name" value="CheC-like_sf"/>
</dbReference>
<evidence type="ECO:0000256" key="4">
    <source>
        <dbReference type="SAM" id="MobiDB-lite"/>
    </source>
</evidence>
<reference evidence="6 7" key="1">
    <citation type="journal article" date="2019" name="Int. J. Syst. Evol. Microbiol.">
        <title>The Global Catalogue of Microorganisms (GCM) 10K type strain sequencing project: providing services to taxonomists for standard genome sequencing and annotation.</title>
        <authorList>
            <consortium name="The Broad Institute Genomics Platform"/>
            <consortium name="The Broad Institute Genome Sequencing Center for Infectious Disease"/>
            <person name="Wu L."/>
            <person name="Ma J."/>
        </authorList>
    </citation>
    <scope>NUCLEOTIDE SEQUENCE [LARGE SCALE GENOMIC DNA]</scope>
    <source>
        <strain evidence="6 7">CGMCC 1.12237</strain>
    </source>
</reference>
<feature type="region of interest" description="Disordered" evidence="4">
    <location>
        <begin position="350"/>
        <end position="376"/>
    </location>
</feature>
<organism evidence="6 7">
    <name type="scientific">Salinirubrum litoreum</name>
    <dbReference type="NCBI Taxonomy" id="1126234"/>
    <lineage>
        <taxon>Archaea</taxon>
        <taxon>Methanobacteriati</taxon>
        <taxon>Methanobacteriota</taxon>
        <taxon>Stenosarchaea group</taxon>
        <taxon>Halobacteria</taxon>
        <taxon>Halobacteriales</taxon>
        <taxon>Haloferacaceae</taxon>
        <taxon>Salinirubrum</taxon>
    </lineage>
</organism>
<feature type="compositionally biased region" description="Basic and acidic residues" evidence="4">
    <location>
        <begin position="475"/>
        <end position="489"/>
    </location>
</feature>
<dbReference type="InterPro" id="IPR011324">
    <property type="entry name" value="Cytotoxic_necrot_fac-like_cat"/>
</dbReference>
<dbReference type="PANTHER" id="PTHR35147">
    <property type="entry name" value="CHEMORECEPTOR GLUTAMINE DEAMIDASE CHED-RELATED"/>
    <property type="match status" value="1"/>
</dbReference>
<dbReference type="SUPFAM" id="SSF64438">
    <property type="entry name" value="CNF1/YfiH-like putative cysteine hydrolases"/>
    <property type="match status" value="1"/>
</dbReference>
<accession>A0ABD5R9V3</accession>
<gene>
    <name evidence="3" type="primary">cheD</name>
    <name evidence="6" type="ORF">ACFPJ5_07010</name>
</gene>
<evidence type="ECO:0000313" key="7">
    <source>
        <dbReference type="Proteomes" id="UP001596201"/>
    </source>
</evidence>
<dbReference type="InterPro" id="IPR038592">
    <property type="entry name" value="CheD-like_sf"/>
</dbReference>
<feature type="region of interest" description="Disordered" evidence="4">
    <location>
        <begin position="475"/>
        <end position="597"/>
    </location>
</feature>
<sequence>MDIDLQSLERYNRLARVGAERAATSLSELLGVETVVDVTRVSLVSPESARRSLIETVGSTSRSRTSGPHRTDDSGTDGTNGTDGVSGGDGVSGEDGASRSVADDRRDGGRSETSGDTGEPTCVGITLEGGISGRALLGLDESSRDRLVYEFLPSVVGSSDPAHAAGGVVEVGNIVLRGFVDGWADHLGTSVDTTPPRQVDPRSLDGESASSGIEEFVFLFESELRAVDADVRFDVCMLPDYATLTTLVGGATGLTGPTVSLRRLRQFRAVVERGTDRASDDIAAMTGFETDVDVDRFSFLPITETPNHVAPGRRVGTVFHFDGPPSGYAVLLLSEQSAARVADELLSGSASVAGDSPAGRSSESRRRGPDSTDETGLTALERSAVGEFGTVVTSGFVDGWADVFESEIDLSPPQVVEDDGRSILSPIAGRLARRQSYAFVLDIGVEPDRVRWGGDVREPADEIDFRLSIFPEETKLSHDSREQSRRVRNADVNQRRGRRNSGSSRWRGYTPRRDEPRRPQEHRSGVETGHGVAGDDSDVDGGSADRNDEPDDRNDEPADGSTEPDDRHDEPDDAGSVPDGTSRSRGQIGDTDGDRQQVGLGECAVTTDGEILATSGIGSSLALCLYDSAGTAGFAHVMLPRSRDRDDATDATFVDTGIEALVRRLEKTGLAREDLDAKLVGGSRMLEFSADAGDIGARNVRVARQEFGEHGIPVVSTHVGGDYGRSVVFDGETGEVLVRTADGTDSRL</sequence>
<keyword evidence="1 3" id="KW-0145">Chemotaxis</keyword>
<comment type="function">
    <text evidence="3">Probably deamidates glutamine residues to glutamate on methyl-accepting chemotaxis receptors (MCPs), playing an important role in chemotaxis.</text>
</comment>
<dbReference type="AlphaFoldDB" id="A0ABD5R9V3"/>
<evidence type="ECO:0000313" key="6">
    <source>
        <dbReference type="EMBL" id="MFC5366685.1"/>
    </source>
</evidence>
<feature type="region of interest" description="Disordered" evidence="4">
    <location>
        <begin position="47"/>
        <end position="125"/>
    </location>
</feature>
<protein>
    <recommendedName>
        <fullName evidence="3">Probable chemoreceptor glutamine deamidase CheD</fullName>
        <ecNumber evidence="3">3.5.1.44</ecNumber>
    </recommendedName>
</protein>
<dbReference type="RefSeq" id="WP_227227978.1">
    <property type="nucleotide sequence ID" value="NZ_JAJCVJ010000001.1"/>
</dbReference>
<evidence type="ECO:0000256" key="3">
    <source>
        <dbReference type="HAMAP-Rule" id="MF_01440"/>
    </source>
</evidence>
<dbReference type="InterPro" id="IPR005659">
    <property type="entry name" value="Chemorcpt_Glu_NH3ase_CheD"/>
</dbReference>
<dbReference type="InterPro" id="IPR007597">
    <property type="entry name" value="CheC"/>
</dbReference>
<dbReference type="Pfam" id="PF04509">
    <property type="entry name" value="CheC"/>
    <property type="match status" value="1"/>
</dbReference>
<dbReference type="CDD" id="cd17911">
    <property type="entry name" value="CheC_ClassIII"/>
    <property type="match status" value="2"/>
</dbReference>
<keyword evidence="7" id="KW-1185">Reference proteome</keyword>
<evidence type="ECO:0000256" key="1">
    <source>
        <dbReference type="ARBA" id="ARBA00022500"/>
    </source>
</evidence>
<dbReference type="HAMAP" id="MF_01440">
    <property type="entry name" value="CheD"/>
    <property type="match status" value="1"/>
</dbReference>
<dbReference type="CDD" id="cd16352">
    <property type="entry name" value="CheD"/>
    <property type="match status" value="1"/>
</dbReference>
<dbReference type="GO" id="GO:0050568">
    <property type="term" value="F:protein-glutamine glutaminase activity"/>
    <property type="evidence" value="ECO:0007669"/>
    <property type="project" value="UniProtKB-UniRule"/>
</dbReference>
<feature type="compositionally biased region" description="Basic and acidic residues" evidence="4">
    <location>
        <begin position="511"/>
        <end position="525"/>
    </location>
</feature>
<dbReference type="Proteomes" id="UP001596201">
    <property type="component" value="Unassembled WGS sequence"/>
</dbReference>
<keyword evidence="2 3" id="KW-0378">Hydrolase</keyword>
<dbReference type="PANTHER" id="PTHR35147:SF1">
    <property type="entry name" value="CHEMORECEPTOR GLUTAMINE DEAMIDASE CHED-RELATED"/>
    <property type="match status" value="1"/>
</dbReference>
<evidence type="ECO:0000256" key="2">
    <source>
        <dbReference type="ARBA" id="ARBA00022801"/>
    </source>
</evidence>
<proteinExistence type="inferred from homology"/>
<feature type="compositionally biased region" description="Acidic residues" evidence="4">
    <location>
        <begin position="548"/>
        <end position="558"/>
    </location>
</feature>
<feature type="domain" description="CheC-like protein" evidence="5">
    <location>
        <begin position="381"/>
        <end position="416"/>
    </location>
</feature>
<feature type="compositionally biased region" description="Gly residues" evidence="4">
    <location>
        <begin position="84"/>
        <end position="93"/>
    </location>
</feature>
<dbReference type="EC" id="3.5.1.44" evidence="3"/>
<name>A0ABD5R9V3_9EURY</name>
<dbReference type="SUPFAM" id="SSF103039">
    <property type="entry name" value="CheC-like"/>
    <property type="match status" value="2"/>
</dbReference>
<comment type="similarity">
    <text evidence="3">Belongs to the CheD family.</text>
</comment>